<name>A0ABW4ZZK1_9BACL</name>
<organism evidence="1 2">
    <name type="scientific">Tumebacillus lipolyticus</name>
    <dbReference type="NCBI Taxonomy" id="1280370"/>
    <lineage>
        <taxon>Bacteria</taxon>
        <taxon>Bacillati</taxon>
        <taxon>Bacillota</taxon>
        <taxon>Bacilli</taxon>
        <taxon>Bacillales</taxon>
        <taxon>Alicyclobacillaceae</taxon>
        <taxon>Tumebacillus</taxon>
    </lineage>
</organism>
<dbReference type="Pfam" id="PF00269">
    <property type="entry name" value="SASP"/>
    <property type="match status" value="1"/>
</dbReference>
<dbReference type="EMBL" id="JBHUIO010000009">
    <property type="protein sequence ID" value="MFD2171428.1"/>
    <property type="molecule type" value="Genomic_DNA"/>
</dbReference>
<dbReference type="InterPro" id="IPR001448">
    <property type="entry name" value="SASP_alpha/beta-type"/>
</dbReference>
<gene>
    <name evidence="1" type="ORF">ACFSOY_15810</name>
</gene>
<accession>A0ABW4ZZK1</accession>
<sequence length="62" mass="7102">MSKKRPTCVRGTAEAMQRFRYEIAKEIGIGTSPYEKSPKLLKDQVITDAVSKRMIDLAERQM</sequence>
<evidence type="ECO:0000313" key="1">
    <source>
        <dbReference type="EMBL" id="MFD2171428.1"/>
    </source>
</evidence>
<dbReference type="RefSeq" id="WP_386048216.1">
    <property type="nucleotide sequence ID" value="NZ_JBHUIO010000009.1"/>
</dbReference>
<comment type="caution">
    <text evidence="1">The sequence shown here is derived from an EMBL/GenBank/DDBJ whole genome shotgun (WGS) entry which is preliminary data.</text>
</comment>
<reference evidence="2" key="1">
    <citation type="journal article" date="2019" name="Int. J. Syst. Evol. Microbiol.">
        <title>The Global Catalogue of Microorganisms (GCM) 10K type strain sequencing project: providing services to taxonomists for standard genome sequencing and annotation.</title>
        <authorList>
            <consortium name="The Broad Institute Genomics Platform"/>
            <consortium name="The Broad Institute Genome Sequencing Center for Infectious Disease"/>
            <person name="Wu L."/>
            <person name="Ma J."/>
        </authorList>
    </citation>
    <scope>NUCLEOTIDE SEQUENCE [LARGE SCALE GENOMIC DNA]</scope>
    <source>
        <strain evidence="2">CGMCC 1.13574</strain>
    </source>
</reference>
<keyword evidence="2" id="KW-1185">Reference proteome</keyword>
<dbReference type="Proteomes" id="UP001597343">
    <property type="component" value="Unassembled WGS sequence"/>
</dbReference>
<evidence type="ECO:0000313" key="2">
    <source>
        <dbReference type="Proteomes" id="UP001597343"/>
    </source>
</evidence>
<protein>
    <submittedName>
        <fullName evidence="1">Small, acid-soluble spore protein, alpha/beta type</fullName>
    </submittedName>
</protein>
<proteinExistence type="predicted"/>